<gene>
    <name evidence="1" type="primary">WBGene00282540</name>
</gene>
<proteinExistence type="predicted"/>
<name>A0A2A6CVH6_PRIPA</name>
<accession>A0A2A6CVH6</accession>
<protein>
    <submittedName>
        <fullName evidence="1">Uncharacterized protein</fullName>
    </submittedName>
</protein>
<dbReference type="EnsemblMetazoa" id="PPA44171.1">
    <property type="protein sequence ID" value="PPA44171.1"/>
    <property type="gene ID" value="WBGene00282540"/>
</dbReference>
<dbReference type="AlphaFoldDB" id="A0A2A6CVH6"/>
<sequence>MVAELGAIRLREKEVLPNELLLGRESPFFSSSSALRGWSVKIGIERPDSLVDVPLIYATVSAREIEHGKESWLTWTIDLFTFSGIRCVITTVPKEIRMIVHRKMPLASSTFLAGLAPMPPTCTTLLRVGWAKSMSGSEYMSV</sequence>
<dbReference type="Proteomes" id="UP000005239">
    <property type="component" value="Unassembled WGS sequence"/>
</dbReference>
<organism evidence="1 2">
    <name type="scientific">Pristionchus pacificus</name>
    <name type="common">Parasitic nematode worm</name>
    <dbReference type="NCBI Taxonomy" id="54126"/>
    <lineage>
        <taxon>Eukaryota</taxon>
        <taxon>Metazoa</taxon>
        <taxon>Ecdysozoa</taxon>
        <taxon>Nematoda</taxon>
        <taxon>Chromadorea</taxon>
        <taxon>Rhabditida</taxon>
        <taxon>Rhabditina</taxon>
        <taxon>Diplogasteromorpha</taxon>
        <taxon>Diplogasteroidea</taxon>
        <taxon>Neodiplogasteridae</taxon>
        <taxon>Pristionchus</taxon>
    </lineage>
</organism>
<evidence type="ECO:0000313" key="1">
    <source>
        <dbReference type="EnsemblMetazoa" id="PPA44171.1"/>
    </source>
</evidence>
<reference evidence="1" key="2">
    <citation type="submission" date="2022-06" db="UniProtKB">
        <authorList>
            <consortium name="EnsemblMetazoa"/>
        </authorList>
    </citation>
    <scope>IDENTIFICATION</scope>
    <source>
        <strain evidence="1">PS312</strain>
    </source>
</reference>
<accession>A0A8R1UYX1</accession>
<evidence type="ECO:0000313" key="2">
    <source>
        <dbReference type="Proteomes" id="UP000005239"/>
    </source>
</evidence>
<keyword evidence="2" id="KW-1185">Reference proteome</keyword>
<reference evidence="2" key="1">
    <citation type="journal article" date="2008" name="Nat. Genet.">
        <title>The Pristionchus pacificus genome provides a unique perspective on nematode lifestyle and parasitism.</title>
        <authorList>
            <person name="Dieterich C."/>
            <person name="Clifton S.W."/>
            <person name="Schuster L.N."/>
            <person name="Chinwalla A."/>
            <person name="Delehaunty K."/>
            <person name="Dinkelacker I."/>
            <person name="Fulton L."/>
            <person name="Fulton R."/>
            <person name="Godfrey J."/>
            <person name="Minx P."/>
            <person name="Mitreva M."/>
            <person name="Roeseler W."/>
            <person name="Tian H."/>
            <person name="Witte H."/>
            <person name="Yang S.P."/>
            <person name="Wilson R.K."/>
            <person name="Sommer R.J."/>
        </authorList>
    </citation>
    <scope>NUCLEOTIDE SEQUENCE [LARGE SCALE GENOMIC DNA]</scope>
    <source>
        <strain evidence="2">PS312</strain>
    </source>
</reference>